<dbReference type="InterPro" id="IPR012337">
    <property type="entry name" value="RNaseH-like_sf"/>
</dbReference>
<dbReference type="InterPro" id="IPR041577">
    <property type="entry name" value="RT_RNaseH_2"/>
</dbReference>
<evidence type="ECO:0000313" key="11">
    <source>
        <dbReference type="Proteomes" id="UP001186944"/>
    </source>
</evidence>
<keyword evidence="7" id="KW-0695">RNA-directed DNA polymerase</keyword>
<accession>A0AA88Y110</accession>
<feature type="region of interest" description="Disordered" evidence="8">
    <location>
        <begin position="1267"/>
        <end position="1306"/>
    </location>
</feature>
<gene>
    <name evidence="10" type="ORF">FSP39_017629</name>
</gene>
<dbReference type="Pfam" id="PF17921">
    <property type="entry name" value="Integrase_H2C2"/>
    <property type="match status" value="2"/>
</dbReference>
<dbReference type="Pfam" id="PF17919">
    <property type="entry name" value="RT_RNaseH_2"/>
    <property type="match status" value="1"/>
</dbReference>
<dbReference type="GO" id="GO:0016787">
    <property type="term" value="F:hydrolase activity"/>
    <property type="evidence" value="ECO:0007669"/>
    <property type="project" value="UniProtKB-KW"/>
</dbReference>
<keyword evidence="11" id="KW-1185">Reference proteome</keyword>
<dbReference type="GO" id="GO:0003964">
    <property type="term" value="F:RNA-directed DNA polymerase activity"/>
    <property type="evidence" value="ECO:0007669"/>
    <property type="project" value="UniProtKB-KW"/>
</dbReference>
<dbReference type="Pfam" id="PF00665">
    <property type="entry name" value="rve"/>
    <property type="match status" value="2"/>
</dbReference>
<dbReference type="Gene3D" id="3.30.70.270">
    <property type="match status" value="2"/>
</dbReference>
<dbReference type="Gene3D" id="4.10.60.10">
    <property type="entry name" value="Zinc finger, CCHC-type"/>
    <property type="match status" value="1"/>
</dbReference>
<dbReference type="SMART" id="SM00343">
    <property type="entry name" value="ZnF_C2HC"/>
    <property type="match status" value="2"/>
</dbReference>
<evidence type="ECO:0000256" key="6">
    <source>
        <dbReference type="ARBA" id="ARBA00022801"/>
    </source>
</evidence>
<evidence type="ECO:0000256" key="1">
    <source>
        <dbReference type="ARBA" id="ARBA00012493"/>
    </source>
</evidence>
<proteinExistence type="predicted"/>
<dbReference type="SUPFAM" id="SSF53098">
    <property type="entry name" value="Ribonuclease H-like"/>
    <property type="match status" value="2"/>
</dbReference>
<dbReference type="GO" id="GO:0004519">
    <property type="term" value="F:endonuclease activity"/>
    <property type="evidence" value="ECO:0007669"/>
    <property type="project" value="UniProtKB-KW"/>
</dbReference>
<dbReference type="InterPro" id="IPR041373">
    <property type="entry name" value="RT_RNaseH"/>
</dbReference>
<dbReference type="FunFam" id="3.10.20.370:FF:000001">
    <property type="entry name" value="Retrovirus-related Pol polyprotein from transposon 17.6-like protein"/>
    <property type="match status" value="1"/>
</dbReference>
<keyword evidence="4" id="KW-0540">Nuclease</keyword>
<dbReference type="InterPro" id="IPR001584">
    <property type="entry name" value="Integrase_cat-core"/>
</dbReference>
<evidence type="ECO:0000256" key="2">
    <source>
        <dbReference type="ARBA" id="ARBA00022679"/>
    </source>
</evidence>
<keyword evidence="5" id="KW-0255">Endonuclease</keyword>
<dbReference type="InterPro" id="IPR001878">
    <property type="entry name" value="Znf_CCHC"/>
</dbReference>
<name>A0AA88Y110_PINIB</name>
<dbReference type="Gene3D" id="3.30.420.10">
    <property type="entry name" value="Ribonuclease H-like superfamily/Ribonuclease H"/>
    <property type="match status" value="2"/>
</dbReference>
<organism evidence="10 11">
    <name type="scientific">Pinctada imbricata</name>
    <name type="common">Atlantic pearl-oyster</name>
    <name type="synonym">Pinctada martensii</name>
    <dbReference type="NCBI Taxonomy" id="66713"/>
    <lineage>
        <taxon>Eukaryota</taxon>
        <taxon>Metazoa</taxon>
        <taxon>Spiralia</taxon>
        <taxon>Lophotrochozoa</taxon>
        <taxon>Mollusca</taxon>
        <taxon>Bivalvia</taxon>
        <taxon>Autobranchia</taxon>
        <taxon>Pteriomorphia</taxon>
        <taxon>Pterioida</taxon>
        <taxon>Pterioidea</taxon>
        <taxon>Pteriidae</taxon>
        <taxon>Pinctada</taxon>
    </lineage>
</organism>
<feature type="compositionally biased region" description="Basic residues" evidence="8">
    <location>
        <begin position="189"/>
        <end position="202"/>
    </location>
</feature>
<feature type="region of interest" description="Disordered" evidence="8">
    <location>
        <begin position="1824"/>
        <end position="1870"/>
    </location>
</feature>
<dbReference type="FunFam" id="3.30.420.10:FF:000063">
    <property type="entry name" value="Retrovirus-related Pol polyprotein from transposon 297-like Protein"/>
    <property type="match status" value="2"/>
</dbReference>
<dbReference type="SUPFAM" id="SSF56672">
    <property type="entry name" value="DNA/RNA polymerases"/>
    <property type="match status" value="2"/>
</dbReference>
<dbReference type="GO" id="GO:0015074">
    <property type="term" value="P:DNA integration"/>
    <property type="evidence" value="ECO:0007669"/>
    <property type="project" value="InterPro"/>
</dbReference>
<dbReference type="Pfam" id="PF00078">
    <property type="entry name" value="RVT_1"/>
    <property type="match status" value="1"/>
</dbReference>
<dbReference type="Pfam" id="PF17917">
    <property type="entry name" value="RT_RNaseH"/>
    <property type="match status" value="1"/>
</dbReference>
<dbReference type="CDD" id="cd05481">
    <property type="entry name" value="retropepsin_like_LTR_1"/>
    <property type="match status" value="1"/>
</dbReference>
<dbReference type="InterPro" id="IPR050951">
    <property type="entry name" value="Retrovirus_Pol_polyprotein"/>
</dbReference>
<feature type="domain" description="Integrase catalytic" evidence="9">
    <location>
        <begin position="1566"/>
        <end position="1727"/>
    </location>
</feature>
<feature type="compositionally biased region" description="Polar residues" evidence="8">
    <location>
        <begin position="1824"/>
        <end position="1835"/>
    </location>
</feature>
<dbReference type="PANTHER" id="PTHR37984">
    <property type="entry name" value="PROTEIN CBG26694"/>
    <property type="match status" value="1"/>
</dbReference>
<evidence type="ECO:0000256" key="5">
    <source>
        <dbReference type="ARBA" id="ARBA00022759"/>
    </source>
</evidence>
<dbReference type="InterPro" id="IPR041588">
    <property type="entry name" value="Integrase_H2C2"/>
</dbReference>
<dbReference type="EC" id="2.7.7.49" evidence="1"/>
<keyword evidence="6" id="KW-0378">Hydrolase</keyword>
<dbReference type="InterPro" id="IPR043502">
    <property type="entry name" value="DNA/RNA_pol_sf"/>
</dbReference>
<feature type="compositionally biased region" description="Polar residues" evidence="8">
    <location>
        <begin position="1267"/>
        <end position="1277"/>
    </location>
</feature>
<dbReference type="GO" id="GO:0008270">
    <property type="term" value="F:zinc ion binding"/>
    <property type="evidence" value="ECO:0007669"/>
    <property type="project" value="InterPro"/>
</dbReference>
<dbReference type="InterPro" id="IPR043128">
    <property type="entry name" value="Rev_trsase/Diguanyl_cyclase"/>
</dbReference>
<dbReference type="PANTHER" id="PTHR37984:SF8">
    <property type="entry name" value="CCHC-TYPE DOMAIN-CONTAINING PROTEIN"/>
    <property type="match status" value="1"/>
</dbReference>
<dbReference type="FunFam" id="3.30.70.270:FF:000026">
    <property type="entry name" value="Transposon Ty3-G Gag-Pol polyprotein"/>
    <property type="match status" value="1"/>
</dbReference>
<reference evidence="10" key="1">
    <citation type="submission" date="2019-08" db="EMBL/GenBank/DDBJ databases">
        <title>The improved chromosome-level genome for the pearl oyster Pinctada fucata martensii using PacBio sequencing and Hi-C.</title>
        <authorList>
            <person name="Zheng Z."/>
        </authorList>
    </citation>
    <scope>NUCLEOTIDE SEQUENCE</scope>
    <source>
        <strain evidence="10">ZZ-2019</strain>
        <tissue evidence="10">Adductor muscle</tissue>
    </source>
</reference>
<evidence type="ECO:0000313" key="10">
    <source>
        <dbReference type="EMBL" id="KAK3095689.1"/>
    </source>
</evidence>
<dbReference type="SUPFAM" id="SSF50630">
    <property type="entry name" value="Acid proteases"/>
    <property type="match status" value="1"/>
</dbReference>
<dbReference type="Proteomes" id="UP001186944">
    <property type="component" value="Unassembled WGS sequence"/>
</dbReference>
<dbReference type="Gene3D" id="1.10.340.70">
    <property type="match status" value="2"/>
</dbReference>
<dbReference type="Gene3D" id="3.10.10.10">
    <property type="entry name" value="HIV Type 1 Reverse Transcriptase, subunit A, domain 1"/>
    <property type="match status" value="1"/>
</dbReference>
<feature type="region of interest" description="Disordered" evidence="8">
    <location>
        <begin position="187"/>
        <end position="223"/>
    </location>
</feature>
<dbReference type="InterPro" id="IPR000477">
    <property type="entry name" value="RT_dom"/>
</dbReference>
<evidence type="ECO:0000259" key="9">
    <source>
        <dbReference type="PROSITE" id="PS50994"/>
    </source>
</evidence>
<dbReference type="PROSITE" id="PS50994">
    <property type="entry name" value="INTEGRASE"/>
    <property type="match status" value="2"/>
</dbReference>
<dbReference type="CDD" id="cd09274">
    <property type="entry name" value="RNase_HI_RT_Ty3"/>
    <property type="match status" value="2"/>
</dbReference>
<dbReference type="FunFam" id="1.10.340.70:FF:000003">
    <property type="entry name" value="Protein CBG25708"/>
    <property type="match status" value="2"/>
</dbReference>
<comment type="caution">
    <text evidence="10">The sequence shown here is derived from an EMBL/GenBank/DDBJ whole genome shotgun (WGS) entry which is preliminary data.</text>
</comment>
<sequence length="1870" mass="213955">MDQLKPPSELSFEGNIAENWREWEQGFRLYLTATGIDEKSEKIQVATFLHVAGVEARRIYNTLEIADDDKDKIEPLITKFKEYCEPRKNLTYLRHVFFTRAQSPHESIDTYVTDLKNKAQKCEFGTLNDSLIKDRIVCGITDESCRARLLRENDLTLNKALDICRSSEASSLQIKSLHNPMVAADAVQKKKPPFNKPQRRFGQKPNKGQSVSDKSNDRPRNNLQTISCKNCGKKHVINNCPAFGKICYNCKGRNHYSNLCPKPRSNPNKHKVDTVDQSDDLFLGMLSIDSLSDAEDTWIEPIKIHRKTVNFKLDTGAEANIIPAKIFDTLRLRNEKLKSTNVNLITYDGTCMSPKGSVTLPCVVRKKTHHVNFFVTESGSKPILGHASCTKLGLVQRIPASVDSVEITKDSIIKNYKDVFEGLGKLPTEYHIEVDPSVKPVIHPPRKIPSALQKQVKEELDRMENLGVITKQDEPTDWVHSMVIARKPGKIRICIDPKDLNAAIKREHYHLVTVEEIAERLPNSTVFSKFDASSGFWHIELDDESSKLLTFNTPFGRYRYLRLPFGITSASEVFSKRLQDLMKDLPGVECLVDDILVHGATNHEHDENVTRMLERCREINLKLNRNKIELRVPEVRYVGHVISKDGLKVDNEKVNAIIKMPEPTDAQGVRRFLGLVQYVGKFIPNLSDLSAPLRDLTKNDVAWHWDKPQQESFDNLKKVLTSTPVLKFYDLNKEVTISVDASSKGLGAVLLQDKQPVAFASRALTETQTRYAQIERELLAVLYGCEKFHHYIYGRTVTIETDHKPLLAIHSKPLYRATPRLQRMLMKLQRYDVKLVYVPGKEMYISDALSRAYLSETKETLVDEDLDINSIEQSLPMSAEKLAQFKLCTAQDDQLQSLAETVVQGWPENRHDVPMNIRAYWHYRDEISFINGLLYKGSAVIIPSALRRETLNKLHESHLGIVKTKQRAREIIFWPGMTSNIEDVIQKCATCNKFQRSNSHQPLIPQEIPDLPWSKVGADLFHFKNNEYLLCVDYYSKYPEIIPLKDMTSATTISAFKSIFARHGIPSEVFTDNGPQFNNANFRKFSYDWEFTHNTSSPYYPRSNGQAERCVQTVKNLLKKAEDSGNDVYIALLEYRNSPLDDIGLSPAQLLMNRQLRTKLPIAKALLRPSGIDNAKPQLDKRQAKQKFYHDKNVVMLPKVSPGEIVRMRDTQNATWQKAKIEENLGNRSYILKSDKGSLYRRNREHILKSHEDSFRVQIPVDQQFQDDCNSTPSVITPQPEPPTASDKPPNTPVTTRSGRVSKKPGYLSDYLDGDRHLIRALTETQTRYAQIERELLAVLYGCEKFHHYIYGRTVTIETDHKPLLAIHSKPLYRATPRLQRMLMKLQRYDVKLVYVPGKEMYISDALSRAYLSETKETLVDEDLDINSIEQSLPMSAEKLAQFKLCTAQDDQLQSLAETVVQGWPENRHDVPMNIRAYWHYRDEISFINGLLYKGSAVIIPSALRRETLNKLHESHLGIVKTKQRAREIIFWPGMTSNIEDVIQKCATCNKFQRSNSHQPLIPQEIPDLPWSKVGADLFHFKNNEYLLCVDYYSKYPEIIPLKDMTSATTISAFKSIFARHGIPSEVFTDNGPQFNNANFRKFSYDWEFTHNTSSPYYPRSNGQAERCVQTVKNLLKKAEDSGNDVYIALLEYRNSPLDDIGLSPAQLLMNRQLRTKLPIAKALLRPSGIDNAKPQLDKRQAKQKFYHDKNVVMLPKVSPGEIVRMRDTQNATWQKAKIEENLGNRSYILKSDKGSLYRRNREHILKSHEDSFRVQIPVDQQFQDDCNSTPSVITPQPEPPTASDKPPNTPVTTRSGRVSKKPGYLSDYV</sequence>
<evidence type="ECO:0000256" key="7">
    <source>
        <dbReference type="ARBA" id="ARBA00022918"/>
    </source>
</evidence>
<feature type="domain" description="Integrase catalytic" evidence="9">
    <location>
        <begin position="1008"/>
        <end position="1169"/>
    </location>
</feature>
<dbReference type="GO" id="GO:0003676">
    <property type="term" value="F:nucleic acid binding"/>
    <property type="evidence" value="ECO:0007669"/>
    <property type="project" value="InterPro"/>
</dbReference>
<evidence type="ECO:0000256" key="4">
    <source>
        <dbReference type="ARBA" id="ARBA00022722"/>
    </source>
</evidence>
<dbReference type="CDD" id="cd01647">
    <property type="entry name" value="RT_LTR"/>
    <property type="match status" value="1"/>
</dbReference>
<evidence type="ECO:0000256" key="3">
    <source>
        <dbReference type="ARBA" id="ARBA00022695"/>
    </source>
</evidence>
<keyword evidence="2" id="KW-0808">Transferase</keyword>
<dbReference type="Gene3D" id="2.40.70.10">
    <property type="entry name" value="Acid Proteases"/>
    <property type="match status" value="1"/>
</dbReference>
<keyword evidence="3" id="KW-0548">Nucleotidyltransferase</keyword>
<dbReference type="EMBL" id="VSWD01000008">
    <property type="protein sequence ID" value="KAK3095689.1"/>
    <property type="molecule type" value="Genomic_DNA"/>
</dbReference>
<dbReference type="InterPro" id="IPR036397">
    <property type="entry name" value="RNaseH_sf"/>
</dbReference>
<protein>
    <recommendedName>
        <fullName evidence="1">RNA-directed DNA polymerase</fullName>
        <ecNumber evidence="1">2.7.7.49</ecNumber>
    </recommendedName>
</protein>
<dbReference type="InterPro" id="IPR021109">
    <property type="entry name" value="Peptidase_aspartic_dom_sf"/>
</dbReference>
<evidence type="ECO:0000256" key="8">
    <source>
        <dbReference type="SAM" id="MobiDB-lite"/>
    </source>
</evidence>